<dbReference type="Pfam" id="PF00702">
    <property type="entry name" value="Hydrolase"/>
    <property type="match status" value="1"/>
</dbReference>
<dbReference type="OrthoDB" id="27226at2759"/>
<dbReference type="SUPFAM" id="SSF56784">
    <property type="entry name" value="HAD-like"/>
    <property type="match status" value="1"/>
</dbReference>
<dbReference type="SFLD" id="SFLDS00003">
    <property type="entry name" value="Haloacid_Dehalogenase"/>
    <property type="match status" value="1"/>
</dbReference>
<dbReference type="SFLD" id="SFLDF00029">
    <property type="entry name" value="phosphoserine_phosphatase"/>
    <property type="match status" value="1"/>
</dbReference>
<dbReference type="STRING" id="284811.Q75CP9"/>
<organism evidence="12 13">
    <name type="scientific">Eremothecium gossypii (strain ATCC 10895 / CBS 109.51 / FGSC 9923 / NRRL Y-1056)</name>
    <name type="common">Yeast</name>
    <name type="synonym">Ashbya gossypii</name>
    <dbReference type="NCBI Taxonomy" id="284811"/>
    <lineage>
        <taxon>Eukaryota</taxon>
        <taxon>Fungi</taxon>
        <taxon>Dikarya</taxon>
        <taxon>Ascomycota</taxon>
        <taxon>Saccharomycotina</taxon>
        <taxon>Saccharomycetes</taxon>
        <taxon>Saccharomycetales</taxon>
        <taxon>Saccharomycetaceae</taxon>
        <taxon>Eremothecium</taxon>
    </lineage>
</organism>
<accession>Q75CP9</accession>
<evidence type="ECO:0000256" key="7">
    <source>
        <dbReference type="ARBA" id="ARBA00022801"/>
    </source>
</evidence>
<feature type="active site" description="Proton donor" evidence="11">
    <location>
        <position position="95"/>
    </location>
</feature>
<proteinExistence type="inferred from homology"/>
<comment type="similarity">
    <text evidence="3">Belongs to the HAD-like hydrolase superfamily. SerB family.</text>
</comment>
<dbReference type="HOGENOM" id="CLU_036368_4_0_1"/>
<dbReference type="OMA" id="LSMFKHA"/>
<dbReference type="AlphaFoldDB" id="Q75CP9"/>
<dbReference type="eggNOG" id="KOG1615">
    <property type="taxonomic scope" value="Eukaryota"/>
</dbReference>
<dbReference type="GO" id="GO:0006564">
    <property type="term" value="P:L-serine biosynthetic process"/>
    <property type="evidence" value="ECO:0000318"/>
    <property type="project" value="GO_Central"/>
</dbReference>
<keyword evidence="5" id="KW-0028">Amino-acid biosynthesis</keyword>
<evidence type="ECO:0000313" key="13">
    <source>
        <dbReference type="Proteomes" id="UP000000591"/>
    </source>
</evidence>
<name>Q75CP9_EREGS</name>
<reference evidence="12 13" key="1">
    <citation type="journal article" date="2004" name="Science">
        <title>The Ashbya gossypii genome as a tool for mapping the ancient Saccharomyces cerevisiae genome.</title>
        <authorList>
            <person name="Dietrich F.S."/>
            <person name="Voegeli S."/>
            <person name="Brachat S."/>
            <person name="Lerch A."/>
            <person name="Gates K."/>
            <person name="Steiner S."/>
            <person name="Mohr C."/>
            <person name="Pohlmann R."/>
            <person name="Luedi P."/>
            <person name="Choi S."/>
            <person name="Wing R.A."/>
            <person name="Flavier A."/>
            <person name="Gaffney T.D."/>
            <person name="Philippsen P."/>
        </authorList>
    </citation>
    <scope>NUCLEOTIDE SEQUENCE [LARGE SCALE GENOMIC DNA]</scope>
    <source>
        <strain evidence="13">ATCC 10895 / CBS 109.51 / FGSC 9923 / NRRL Y-1056</strain>
    </source>
</reference>
<sequence>MSSAAAYVVTAIAHGAQFPEGYLASLHEHLGQVGVAVRGTEQLAPRAQDLFVDVPTTLTLEQLRTHVAAQPAAGVDVAVQPTAHRRKGLVVFDMDSTLIQQEVIDLIAGYAGVEDRVAAITERAMNNELDFTQSLRERVSLLRGIPVARLYEEIKAKLQLTPGVAELTSTLHAAGCRTAVLSGGFAPFANHIRDTLQLDFAKANNLETTVDAAGAEILSGRTLGDVVDGACKARTLRELAAGAGLPVAATAMVGDGANDLPAMHAAGLGIAWHAKPRVQQQAPCRLNSPSLRDALYILGFSDREIAALHARVDPRS</sequence>
<dbReference type="RefSeq" id="NP_983274.1">
    <property type="nucleotide sequence ID" value="NM_208627.1"/>
</dbReference>
<dbReference type="SFLD" id="SFLDG01137">
    <property type="entry name" value="C1.6.1:_Phosphoserine_Phosphat"/>
    <property type="match status" value="1"/>
</dbReference>
<dbReference type="InterPro" id="IPR050582">
    <property type="entry name" value="HAD-like_SerB"/>
</dbReference>
<dbReference type="PANTHER" id="PTHR43344:SF2">
    <property type="entry name" value="PHOSPHOSERINE PHOSPHATASE"/>
    <property type="match status" value="1"/>
</dbReference>
<evidence type="ECO:0000256" key="6">
    <source>
        <dbReference type="ARBA" id="ARBA00022723"/>
    </source>
</evidence>
<keyword evidence="6" id="KW-0479">Metal-binding</keyword>
<dbReference type="Gene3D" id="3.40.50.1000">
    <property type="entry name" value="HAD superfamily/HAD-like"/>
    <property type="match status" value="1"/>
</dbReference>
<evidence type="ECO:0000256" key="1">
    <source>
        <dbReference type="ARBA" id="ARBA00001946"/>
    </source>
</evidence>
<comment type="cofactor">
    <cofactor evidence="1">
        <name>Mg(2+)</name>
        <dbReference type="ChEBI" id="CHEBI:18420"/>
    </cofactor>
</comment>
<dbReference type="EC" id="3.1.3.3" evidence="4"/>
<dbReference type="NCBIfam" id="TIGR00338">
    <property type="entry name" value="serB"/>
    <property type="match status" value="1"/>
</dbReference>
<dbReference type="SFLD" id="SFLDG01136">
    <property type="entry name" value="C1.6:_Phosphoserine_Phosphatas"/>
    <property type="match status" value="1"/>
</dbReference>
<dbReference type="CDD" id="cd07500">
    <property type="entry name" value="HAD_PSP"/>
    <property type="match status" value="1"/>
</dbReference>
<comment type="pathway">
    <text evidence="2">Amino-acid biosynthesis; L-serine biosynthesis; L-serine from 3-phospho-D-glycerate: step 3/3.</text>
</comment>
<evidence type="ECO:0000256" key="11">
    <source>
        <dbReference type="PIRSR" id="PIRSR604469-1"/>
    </source>
</evidence>
<dbReference type="FunCoup" id="Q75CP9">
    <property type="interactions" value="565"/>
</dbReference>
<evidence type="ECO:0000256" key="5">
    <source>
        <dbReference type="ARBA" id="ARBA00022605"/>
    </source>
</evidence>
<dbReference type="GO" id="GO:0005737">
    <property type="term" value="C:cytoplasm"/>
    <property type="evidence" value="ECO:0000318"/>
    <property type="project" value="GO_Central"/>
</dbReference>
<dbReference type="FunFam" id="3.40.50.1000:FF:000283">
    <property type="entry name" value="Phosphoserine phosphatase"/>
    <property type="match status" value="1"/>
</dbReference>
<dbReference type="InterPro" id="IPR004469">
    <property type="entry name" value="PSP"/>
</dbReference>
<dbReference type="KEGG" id="ago:AGOS_ACL130C"/>
<dbReference type="NCBIfam" id="TIGR01488">
    <property type="entry name" value="HAD-SF-IB"/>
    <property type="match status" value="1"/>
</dbReference>
<evidence type="ECO:0000256" key="2">
    <source>
        <dbReference type="ARBA" id="ARBA00005135"/>
    </source>
</evidence>
<dbReference type="GeneID" id="4619394"/>
<dbReference type="InterPro" id="IPR023214">
    <property type="entry name" value="HAD_sf"/>
</dbReference>
<gene>
    <name evidence="12" type="ORF">AGOS_ACL130C</name>
</gene>
<keyword evidence="13" id="KW-1185">Reference proteome</keyword>
<dbReference type="Proteomes" id="UP000000591">
    <property type="component" value="Chromosome III"/>
</dbReference>
<protein>
    <recommendedName>
        <fullName evidence="4">phosphoserine phosphatase</fullName>
        <ecNumber evidence="4">3.1.3.3</ecNumber>
    </recommendedName>
    <alternativeName>
        <fullName evidence="10">O-phosphoserine phosphohydrolase</fullName>
    </alternativeName>
</protein>
<evidence type="ECO:0000256" key="9">
    <source>
        <dbReference type="ARBA" id="ARBA00023299"/>
    </source>
</evidence>
<dbReference type="PANTHER" id="PTHR43344">
    <property type="entry name" value="PHOSPHOSERINE PHOSPHATASE"/>
    <property type="match status" value="1"/>
</dbReference>
<evidence type="ECO:0000256" key="8">
    <source>
        <dbReference type="ARBA" id="ARBA00022842"/>
    </source>
</evidence>
<evidence type="ECO:0000313" key="12">
    <source>
        <dbReference type="EMBL" id="AAS51098.1"/>
    </source>
</evidence>
<dbReference type="GO" id="GO:0000287">
    <property type="term" value="F:magnesium ion binding"/>
    <property type="evidence" value="ECO:0000318"/>
    <property type="project" value="GO_Central"/>
</dbReference>
<dbReference type="UniPathway" id="UPA00135">
    <property type="reaction ID" value="UER00198"/>
</dbReference>
<keyword evidence="9" id="KW-0718">Serine biosynthesis</keyword>
<evidence type="ECO:0000256" key="3">
    <source>
        <dbReference type="ARBA" id="ARBA00009184"/>
    </source>
</evidence>
<dbReference type="InterPro" id="IPR036412">
    <property type="entry name" value="HAD-like_sf"/>
</dbReference>
<dbReference type="GO" id="GO:0036424">
    <property type="term" value="F:L-phosphoserine phosphatase activity"/>
    <property type="evidence" value="ECO:0000318"/>
    <property type="project" value="GO_Central"/>
</dbReference>
<evidence type="ECO:0000256" key="10">
    <source>
        <dbReference type="ARBA" id="ARBA00031693"/>
    </source>
</evidence>
<dbReference type="InParanoid" id="Q75CP9"/>
<keyword evidence="8" id="KW-0460">Magnesium</keyword>
<dbReference type="EMBL" id="AE016816">
    <property type="protein sequence ID" value="AAS51098.1"/>
    <property type="molecule type" value="Genomic_DNA"/>
</dbReference>
<evidence type="ECO:0000256" key="4">
    <source>
        <dbReference type="ARBA" id="ARBA00012640"/>
    </source>
</evidence>
<feature type="active site" description="Nucleophile" evidence="11">
    <location>
        <position position="93"/>
    </location>
</feature>
<keyword evidence="7" id="KW-0378">Hydrolase</keyword>
<reference evidence="13" key="2">
    <citation type="journal article" date="2013" name="G3 (Bethesda)">
        <title>Genomes of Ashbya fungi isolated from insects reveal four mating-type loci, numerous translocations, lack of transposons, and distinct gene duplications.</title>
        <authorList>
            <person name="Dietrich F.S."/>
            <person name="Voegeli S."/>
            <person name="Kuo S."/>
            <person name="Philippsen P."/>
        </authorList>
    </citation>
    <scope>GENOME REANNOTATION</scope>
    <source>
        <strain evidence="13">ATCC 10895 / CBS 109.51 / FGSC 9923 / NRRL Y-1056</strain>
    </source>
</reference>